<dbReference type="Pfam" id="PF03466">
    <property type="entry name" value="LysR_substrate"/>
    <property type="match status" value="1"/>
</dbReference>
<feature type="domain" description="HTH lysR-type" evidence="6">
    <location>
        <begin position="1"/>
        <end position="58"/>
    </location>
</feature>
<dbReference type="PROSITE" id="PS50931">
    <property type="entry name" value="HTH_LYSR"/>
    <property type="match status" value="1"/>
</dbReference>
<keyword evidence="2" id="KW-0805">Transcription regulation</keyword>
<dbReference type="SUPFAM" id="SSF53850">
    <property type="entry name" value="Periplasmic binding protein-like II"/>
    <property type="match status" value="1"/>
</dbReference>
<evidence type="ECO:0000256" key="3">
    <source>
        <dbReference type="ARBA" id="ARBA00023125"/>
    </source>
</evidence>
<dbReference type="FunFam" id="1.10.10.10:FF:000001">
    <property type="entry name" value="LysR family transcriptional regulator"/>
    <property type="match status" value="1"/>
</dbReference>
<gene>
    <name evidence="7" type="ORF">ETD85_38155</name>
</gene>
<dbReference type="InterPro" id="IPR036388">
    <property type="entry name" value="WH-like_DNA-bd_sf"/>
</dbReference>
<organism evidence="7 8">
    <name type="scientific">Nonomuraea zeae</name>
    <dbReference type="NCBI Taxonomy" id="1642303"/>
    <lineage>
        <taxon>Bacteria</taxon>
        <taxon>Bacillati</taxon>
        <taxon>Actinomycetota</taxon>
        <taxon>Actinomycetes</taxon>
        <taxon>Streptosporangiales</taxon>
        <taxon>Streptosporangiaceae</taxon>
        <taxon>Nonomuraea</taxon>
    </lineage>
</organism>
<dbReference type="PANTHER" id="PTHR30346">
    <property type="entry name" value="TRANSCRIPTIONAL DUAL REGULATOR HCAR-RELATED"/>
    <property type="match status" value="1"/>
</dbReference>
<dbReference type="GO" id="GO:0032993">
    <property type="term" value="C:protein-DNA complex"/>
    <property type="evidence" value="ECO:0007669"/>
    <property type="project" value="TreeGrafter"/>
</dbReference>
<comment type="similarity">
    <text evidence="1">Belongs to the LysR transcriptional regulatory family.</text>
</comment>
<dbReference type="Proteomes" id="UP000306628">
    <property type="component" value="Unassembled WGS sequence"/>
</dbReference>
<evidence type="ECO:0000256" key="4">
    <source>
        <dbReference type="ARBA" id="ARBA00023163"/>
    </source>
</evidence>
<name>A0A5S4G470_9ACTN</name>
<dbReference type="AlphaFoldDB" id="A0A5S4G470"/>
<dbReference type="Gene3D" id="3.40.190.10">
    <property type="entry name" value="Periplasmic binding protein-like II"/>
    <property type="match status" value="2"/>
</dbReference>
<dbReference type="PANTHER" id="PTHR30346:SF28">
    <property type="entry name" value="HTH-TYPE TRANSCRIPTIONAL REGULATOR CYNR"/>
    <property type="match status" value="1"/>
</dbReference>
<dbReference type="EMBL" id="VCKX01000160">
    <property type="protein sequence ID" value="TMR27739.1"/>
    <property type="molecule type" value="Genomic_DNA"/>
</dbReference>
<dbReference type="GO" id="GO:0003677">
    <property type="term" value="F:DNA binding"/>
    <property type="evidence" value="ECO:0007669"/>
    <property type="project" value="UniProtKB-KW"/>
</dbReference>
<keyword evidence="3" id="KW-0238">DNA-binding</keyword>
<evidence type="ECO:0000256" key="1">
    <source>
        <dbReference type="ARBA" id="ARBA00009437"/>
    </source>
</evidence>
<dbReference type="RefSeq" id="WP_138694697.1">
    <property type="nucleotide sequence ID" value="NZ_JBHSAZ010000107.1"/>
</dbReference>
<keyword evidence="8" id="KW-1185">Reference proteome</keyword>
<proteinExistence type="inferred from homology"/>
<accession>A0A5S4G470</accession>
<dbReference type="InterPro" id="IPR000847">
    <property type="entry name" value="LysR_HTH_N"/>
</dbReference>
<dbReference type="Pfam" id="PF00126">
    <property type="entry name" value="HTH_1"/>
    <property type="match status" value="1"/>
</dbReference>
<reference evidence="7 8" key="1">
    <citation type="submission" date="2019-05" db="EMBL/GenBank/DDBJ databases">
        <title>Draft genome sequence of Nonomuraea zeae DSM 100528.</title>
        <authorList>
            <person name="Saricaoglu S."/>
            <person name="Isik K."/>
        </authorList>
    </citation>
    <scope>NUCLEOTIDE SEQUENCE [LARGE SCALE GENOMIC DNA]</scope>
    <source>
        <strain evidence="7 8">DSM 100528</strain>
    </source>
</reference>
<evidence type="ECO:0000259" key="6">
    <source>
        <dbReference type="PROSITE" id="PS50931"/>
    </source>
</evidence>
<evidence type="ECO:0000313" key="8">
    <source>
        <dbReference type="Proteomes" id="UP000306628"/>
    </source>
</evidence>
<dbReference type="OrthoDB" id="3176554at2"/>
<dbReference type="Gene3D" id="1.10.10.10">
    <property type="entry name" value="Winged helix-like DNA-binding domain superfamily/Winged helix DNA-binding domain"/>
    <property type="match status" value="1"/>
</dbReference>
<dbReference type="InterPro" id="IPR005119">
    <property type="entry name" value="LysR_subst-bd"/>
</dbReference>
<evidence type="ECO:0000313" key="7">
    <source>
        <dbReference type="EMBL" id="TMR27739.1"/>
    </source>
</evidence>
<dbReference type="PRINTS" id="PR00039">
    <property type="entry name" value="HTHLYSR"/>
</dbReference>
<dbReference type="GO" id="GO:0003700">
    <property type="term" value="F:DNA-binding transcription factor activity"/>
    <property type="evidence" value="ECO:0007669"/>
    <property type="project" value="InterPro"/>
</dbReference>
<protein>
    <submittedName>
        <fullName evidence="7">LysR family transcriptional regulator</fullName>
    </submittedName>
</protein>
<keyword evidence="4" id="KW-0804">Transcription</keyword>
<comment type="caution">
    <text evidence="7">The sequence shown here is derived from an EMBL/GenBank/DDBJ whole genome shotgun (WGS) entry which is preliminary data.</text>
</comment>
<dbReference type="InterPro" id="IPR036390">
    <property type="entry name" value="WH_DNA-bd_sf"/>
</dbReference>
<feature type="region of interest" description="Disordered" evidence="5">
    <location>
        <begin position="288"/>
        <end position="318"/>
    </location>
</feature>
<evidence type="ECO:0000256" key="5">
    <source>
        <dbReference type="SAM" id="MobiDB-lite"/>
    </source>
</evidence>
<sequence>MELRHLRYFAAVAEEGSFYQAAQRLLVSQPSLSRQIMELERRLGQRLFDRTSRGVRLTPSGEALLQHARQLLGLAAATQEIVSEAARARQLVSLGVPPATPGSWLSAIVEAVGEALPHAELNYVEATSYEQLRLLHEGRLDLCLVHREPAGHHASWPVREEVLGIALAPGHPLAGEPRFRVGDLHGLRVLAHAREREPSRESVTAAVLAAGVRPYWQFAQFTEHVLPCARASGCDAALVTSHTAALRLPGWSWRAVEGLPQAAMTTWLVCQRPTRAVVEEVADVVRAMGPDVPGPSRDQDVTTAPSAGPPHAGSGEPA</sequence>
<evidence type="ECO:0000256" key="2">
    <source>
        <dbReference type="ARBA" id="ARBA00023015"/>
    </source>
</evidence>
<dbReference type="SUPFAM" id="SSF46785">
    <property type="entry name" value="Winged helix' DNA-binding domain"/>
    <property type="match status" value="1"/>
</dbReference>